<accession>A0A6V7W7U8</accession>
<dbReference type="AlphaFoldDB" id="A0A6V7W7U8"/>
<sequence>MIPGNTSFEIVTAVEKKVKHSKEELSIIIKNAKKSGKIEDIKRANLVVLNAIYAVKDGVKLIEKAEIFINQTFEVAKLEEQMARKEFEISETKESIINELYHFDMVMIYYIASQLFAREKYIVLEILKETFKKIEEVEDLIAKSQ</sequence>
<dbReference type="Proteomes" id="UP000580250">
    <property type="component" value="Unassembled WGS sequence"/>
</dbReference>
<organism evidence="1 2">
    <name type="scientific">Meloidogyne enterolobii</name>
    <name type="common">Root-knot nematode worm</name>
    <name type="synonym">Meloidogyne mayaguensis</name>
    <dbReference type="NCBI Taxonomy" id="390850"/>
    <lineage>
        <taxon>Eukaryota</taxon>
        <taxon>Metazoa</taxon>
        <taxon>Ecdysozoa</taxon>
        <taxon>Nematoda</taxon>
        <taxon>Chromadorea</taxon>
        <taxon>Rhabditida</taxon>
        <taxon>Tylenchina</taxon>
        <taxon>Tylenchomorpha</taxon>
        <taxon>Tylenchoidea</taxon>
        <taxon>Meloidogynidae</taxon>
        <taxon>Meloidogyninae</taxon>
        <taxon>Meloidogyne</taxon>
    </lineage>
</organism>
<name>A0A6V7W7U8_MELEN</name>
<gene>
    <name evidence="1" type="ORF">MENT_LOCUS35391</name>
</gene>
<comment type="caution">
    <text evidence="1">The sequence shown here is derived from an EMBL/GenBank/DDBJ whole genome shotgun (WGS) entry which is preliminary data.</text>
</comment>
<dbReference type="EMBL" id="CAJEWN010000457">
    <property type="protein sequence ID" value="CAD2183122.1"/>
    <property type="molecule type" value="Genomic_DNA"/>
</dbReference>
<evidence type="ECO:0000313" key="2">
    <source>
        <dbReference type="Proteomes" id="UP000580250"/>
    </source>
</evidence>
<dbReference type="OrthoDB" id="5841574at2759"/>
<reference evidence="1 2" key="1">
    <citation type="submission" date="2020-08" db="EMBL/GenBank/DDBJ databases">
        <authorList>
            <person name="Koutsovoulos G."/>
            <person name="Danchin GJ E."/>
        </authorList>
    </citation>
    <scope>NUCLEOTIDE SEQUENCE [LARGE SCALE GENOMIC DNA]</scope>
</reference>
<evidence type="ECO:0000313" key="1">
    <source>
        <dbReference type="EMBL" id="CAD2183122.1"/>
    </source>
</evidence>
<proteinExistence type="predicted"/>
<protein>
    <submittedName>
        <fullName evidence="1">Uncharacterized protein</fullName>
    </submittedName>
</protein>